<reference evidence="2 3" key="1">
    <citation type="submission" date="2016-07" db="EMBL/GenBank/DDBJ databases">
        <title>Pervasive Adenine N6-methylation of Active Genes in Fungi.</title>
        <authorList>
            <consortium name="DOE Joint Genome Institute"/>
            <person name="Mondo S.J."/>
            <person name="Dannebaum R.O."/>
            <person name="Kuo R.C."/>
            <person name="Labutti K."/>
            <person name="Haridas S."/>
            <person name="Kuo A."/>
            <person name="Salamov A."/>
            <person name="Ahrendt S.R."/>
            <person name="Lipzen A."/>
            <person name="Sullivan W."/>
            <person name="Andreopoulos W.B."/>
            <person name="Clum A."/>
            <person name="Lindquist E."/>
            <person name="Daum C."/>
            <person name="Ramamoorthy G.K."/>
            <person name="Gryganskyi A."/>
            <person name="Culley D."/>
            <person name="Magnuson J.K."/>
            <person name="James T.Y."/>
            <person name="O'Malley M.A."/>
            <person name="Stajich J.E."/>
            <person name="Spatafora J.W."/>
            <person name="Visel A."/>
            <person name="Grigoriev I.V."/>
        </authorList>
    </citation>
    <scope>NUCLEOTIDE SEQUENCE [LARGE SCALE GENOMIC DNA]</scope>
    <source>
        <strain evidence="2 3">PL171</strain>
    </source>
</reference>
<name>A0A1Y2I2A5_9FUNG</name>
<proteinExistence type="predicted"/>
<feature type="region of interest" description="Disordered" evidence="1">
    <location>
        <begin position="426"/>
        <end position="480"/>
    </location>
</feature>
<feature type="compositionally biased region" description="Basic and acidic residues" evidence="1">
    <location>
        <begin position="429"/>
        <end position="446"/>
    </location>
</feature>
<sequence length="480" mass="52696">MTDQNCADIASLETFFGAITNIDDALLLVEAVRLGTARRLRRRLTENQQLLIRSGSVFVWNESEAKIKRWTDGRHWSNSRMKGRFFLYKELATSKKTGTARAHVASLVAAASTSKSTIEGFTSAKTTTTTVADSVTSASPITLQATPSNPDGMDLRAAPSQTDSNLLSIPVATDRLFLRKKTISFQTRQGEKYHLIAYYTGQSEASMPRPSQAAEFSELVIEPGFYFTESPTASPAFFPSSPSAGAGQTQHSSSPSLSASSQANLPNAVEEPSTVPVPPSIHTAHSWHHATYQETRLGYVDDGMRHRDYPQYDDRSRWSHALPVSHPISPHIPHISPYGWCTHFGRTASFMSWHWHLHPSTAHYRPTAVASHPQFSTSPLVSHPVTAPFAYSEQPSSAASVRYQVASPAPAYSAASSYFPPPVSGDYPRPPRSECLRTVDSNRERQGTPAIEVQGQTESKGRSEAGLTVVQRMTEEEDMS</sequence>
<feature type="region of interest" description="Disordered" evidence="1">
    <location>
        <begin position="237"/>
        <end position="280"/>
    </location>
</feature>
<dbReference type="GO" id="GO:0003677">
    <property type="term" value="F:DNA binding"/>
    <property type="evidence" value="ECO:0007669"/>
    <property type="project" value="TreeGrafter"/>
</dbReference>
<organism evidence="2 3">
    <name type="scientific">Catenaria anguillulae PL171</name>
    <dbReference type="NCBI Taxonomy" id="765915"/>
    <lineage>
        <taxon>Eukaryota</taxon>
        <taxon>Fungi</taxon>
        <taxon>Fungi incertae sedis</taxon>
        <taxon>Blastocladiomycota</taxon>
        <taxon>Blastocladiomycetes</taxon>
        <taxon>Blastocladiales</taxon>
        <taxon>Catenariaceae</taxon>
        <taxon>Catenaria</taxon>
    </lineage>
</organism>
<dbReference type="Proteomes" id="UP000193411">
    <property type="component" value="Unassembled WGS sequence"/>
</dbReference>
<accession>A0A1Y2I2A5</accession>
<dbReference type="OrthoDB" id="5572844at2759"/>
<comment type="caution">
    <text evidence="2">The sequence shown here is derived from an EMBL/GenBank/DDBJ whole genome shotgun (WGS) entry which is preliminary data.</text>
</comment>
<dbReference type="PANTHER" id="PTHR28027:SF1">
    <property type="entry name" value="CAMP INDEPENDENT REGULATORY PROTEIN (AFU_ORTHOLOGUE AFUA_3G09640)"/>
    <property type="match status" value="1"/>
</dbReference>
<dbReference type="Pfam" id="PF09729">
    <property type="entry name" value="Gti1_Pac2"/>
    <property type="match status" value="1"/>
</dbReference>
<evidence type="ECO:0000256" key="1">
    <source>
        <dbReference type="SAM" id="MobiDB-lite"/>
    </source>
</evidence>
<evidence type="ECO:0000313" key="3">
    <source>
        <dbReference type="Proteomes" id="UP000193411"/>
    </source>
</evidence>
<feature type="compositionally biased region" description="Low complexity" evidence="1">
    <location>
        <begin position="237"/>
        <end position="274"/>
    </location>
</feature>
<dbReference type="PANTHER" id="PTHR28027">
    <property type="entry name" value="TRANSCRIPTIONAL REGULATOR MIT1"/>
    <property type="match status" value="1"/>
</dbReference>
<protein>
    <submittedName>
        <fullName evidence="2">Gti1/Pac2 family-domain-containing protein</fullName>
    </submittedName>
</protein>
<evidence type="ECO:0000313" key="2">
    <source>
        <dbReference type="EMBL" id="ORZ40879.1"/>
    </source>
</evidence>
<dbReference type="InterPro" id="IPR018608">
    <property type="entry name" value="Gti1/Pac2"/>
</dbReference>
<dbReference type="AlphaFoldDB" id="A0A1Y2I2A5"/>
<gene>
    <name evidence="2" type="ORF">BCR44DRAFT_1423959</name>
</gene>
<keyword evidence="3" id="KW-1185">Reference proteome</keyword>
<dbReference type="EMBL" id="MCFL01000002">
    <property type="protein sequence ID" value="ORZ40879.1"/>
    <property type="molecule type" value="Genomic_DNA"/>
</dbReference>